<keyword evidence="4" id="KW-1185">Reference proteome</keyword>
<accession>A0A4P7VRE0</accession>
<evidence type="ECO:0000259" key="2">
    <source>
        <dbReference type="Pfam" id="PF26120"/>
    </source>
</evidence>
<dbReference type="Pfam" id="PF26120">
    <property type="entry name" value="CBM_1st_SusF"/>
    <property type="match status" value="1"/>
</dbReference>
<dbReference type="PROSITE" id="PS51257">
    <property type="entry name" value="PROKAR_LIPOPROTEIN"/>
    <property type="match status" value="1"/>
</dbReference>
<organism evidence="3 4">
    <name type="scientific">Muribaculum gordoncarteri</name>
    <dbReference type="NCBI Taxonomy" id="2530390"/>
    <lineage>
        <taxon>Bacteria</taxon>
        <taxon>Pseudomonadati</taxon>
        <taxon>Bacteroidota</taxon>
        <taxon>Bacteroidia</taxon>
        <taxon>Bacteroidales</taxon>
        <taxon>Muribaculaceae</taxon>
        <taxon>Muribaculum</taxon>
    </lineage>
</organism>
<dbReference type="EMBL" id="CP039393">
    <property type="protein sequence ID" value="QCD36810.1"/>
    <property type="molecule type" value="Genomic_DNA"/>
</dbReference>
<name>A0A4P7VRE0_9BACT</name>
<dbReference type="Gene3D" id="2.60.40.3620">
    <property type="match status" value="2"/>
</dbReference>
<protein>
    <submittedName>
        <fullName evidence="3">DUF5115 domain-containing protein</fullName>
    </submittedName>
</protein>
<dbReference type="OrthoDB" id="975117at2"/>
<feature type="chain" id="PRO_5020784315" evidence="1">
    <location>
        <begin position="19"/>
        <end position="476"/>
    </location>
</feature>
<dbReference type="Proteomes" id="UP000297031">
    <property type="component" value="Chromosome"/>
</dbReference>
<keyword evidence="1" id="KW-0732">Signal</keyword>
<gene>
    <name evidence="3" type="ORF">E7746_13450</name>
</gene>
<reference evidence="3 4" key="1">
    <citation type="submission" date="2019-02" db="EMBL/GenBank/DDBJ databases">
        <title>Isolation and identification of novel species under the genus Muribaculum.</title>
        <authorList>
            <person name="Miyake S."/>
            <person name="Ding Y."/>
            <person name="Low A."/>
            <person name="Soh M."/>
            <person name="Seedorf H."/>
        </authorList>
    </citation>
    <scope>NUCLEOTIDE SEQUENCE [LARGE SCALE GENOMIC DNA]</scope>
    <source>
        <strain evidence="3 4">TLL-A4</strain>
    </source>
</reference>
<dbReference type="InterPro" id="IPR058976">
    <property type="entry name" value="CBM_1st_SusF"/>
</dbReference>
<sequence length="476" mass="51471">MKLKLNIALFAAFALGLAACSDDVYRGIPQVTPQEPVMPADGIEATDVLPDGGAIDLSSAETFSMVNITKLEDFPATDDLSVVMRVSESADMSNPEAMVLNVADDNKTASVASVKLNEVFRKMFGKSPKARTIYVDYTAYALNGTSSVLLGAIGAKQSLVVTPLPADFVIEDNYYLVGTACDWKIPQAIAFTHSDKSPYDDPVFKLINIEVTAEQAAAGWWWKIIPASTFEAGDWVPGDNTQYGPATNGDEAMEGKLVGVDAQAGVIKVAGHYDITINMEDLTYTISKTPAVMYVPNQFGWDKHGILYSTDYENFQGLAGIDPIYGFKFMTGDGQWIGAGKTEGTLSTSGGNILEGVLTKVGLYYLTVNMPDMKFTQEYISSLALIGSATPNGWSEADAVEMTPNSDYEIWTIDVHLVPGSFKFMTDHSWAKPNLGGDVNNLTFGGGDLNFEGEEGDYIVTLDLSKYPYSCTVVKK</sequence>
<dbReference type="AlphaFoldDB" id="A0A4P7VRE0"/>
<evidence type="ECO:0000256" key="1">
    <source>
        <dbReference type="SAM" id="SignalP"/>
    </source>
</evidence>
<feature type="signal peptide" evidence="1">
    <location>
        <begin position="1"/>
        <end position="18"/>
    </location>
</feature>
<proteinExistence type="predicted"/>
<evidence type="ECO:0000313" key="3">
    <source>
        <dbReference type="EMBL" id="QCD36810.1"/>
    </source>
</evidence>
<dbReference type="KEGG" id="mgod:E7746_13450"/>
<dbReference type="RefSeq" id="WP_136411137.1">
    <property type="nucleotide sequence ID" value="NZ_CP039393.1"/>
</dbReference>
<evidence type="ECO:0000313" key="4">
    <source>
        <dbReference type="Proteomes" id="UP000297031"/>
    </source>
</evidence>
<feature type="domain" description="SusF first starch specific CBM" evidence="2">
    <location>
        <begin position="172"/>
        <end position="287"/>
    </location>
</feature>